<evidence type="ECO:0000313" key="2">
    <source>
        <dbReference type="EMBL" id="MCL1141306.1"/>
    </source>
</evidence>
<feature type="transmembrane region" description="Helical" evidence="1">
    <location>
        <begin position="73"/>
        <end position="93"/>
    </location>
</feature>
<proteinExistence type="predicted"/>
<evidence type="ECO:0000313" key="3">
    <source>
        <dbReference type="Proteomes" id="UP001139333"/>
    </source>
</evidence>
<keyword evidence="1" id="KW-0812">Transmembrane</keyword>
<keyword evidence="1" id="KW-0472">Membrane</keyword>
<reference evidence="2" key="1">
    <citation type="submission" date="2022-01" db="EMBL/GenBank/DDBJ databases">
        <title>Whole genome-based taxonomy of the Shewanellaceae.</title>
        <authorList>
            <person name="Martin-Rodriguez A.J."/>
        </authorList>
    </citation>
    <scope>NUCLEOTIDE SEQUENCE</scope>
    <source>
        <strain evidence="2">DSM 16422</strain>
    </source>
</reference>
<feature type="transmembrane region" description="Helical" evidence="1">
    <location>
        <begin position="16"/>
        <end position="35"/>
    </location>
</feature>
<dbReference type="Proteomes" id="UP001139333">
    <property type="component" value="Unassembled WGS sequence"/>
</dbReference>
<name>A0A9X1ZSD6_9GAMM</name>
<comment type="caution">
    <text evidence="2">The sequence shown here is derived from an EMBL/GenBank/DDBJ whole genome shotgun (WGS) entry which is preliminary data.</text>
</comment>
<evidence type="ECO:0000256" key="1">
    <source>
        <dbReference type="SAM" id="Phobius"/>
    </source>
</evidence>
<dbReference type="AlphaFoldDB" id="A0A9X1ZSD6"/>
<dbReference type="EMBL" id="JAKIKP010000001">
    <property type="protein sequence ID" value="MCL1141306.1"/>
    <property type="molecule type" value="Genomic_DNA"/>
</dbReference>
<accession>A0A9X1ZSD6</accession>
<keyword evidence="1" id="KW-1133">Transmembrane helix</keyword>
<protein>
    <submittedName>
        <fullName evidence="2">Uncharacterized protein</fullName>
    </submittedName>
</protein>
<organism evidence="2 3">
    <name type="scientific">Shewanella gaetbuli</name>
    <dbReference type="NCBI Taxonomy" id="220752"/>
    <lineage>
        <taxon>Bacteria</taxon>
        <taxon>Pseudomonadati</taxon>
        <taxon>Pseudomonadota</taxon>
        <taxon>Gammaproteobacteria</taxon>
        <taxon>Alteromonadales</taxon>
        <taxon>Shewanellaceae</taxon>
        <taxon>Shewanella</taxon>
    </lineage>
</organism>
<keyword evidence="3" id="KW-1185">Reference proteome</keyword>
<gene>
    <name evidence="2" type="ORF">L2672_01140</name>
</gene>
<sequence length="116" mass="13661">MGLPRWNISDKAERRFRSIILAIAMIILCYEKFYGSSSSQYAAMYLAIFAILACFLTNKIQQRFFTHVMEYAQAFRIVSLIMLLCFFCVWLYIKYQHFSNPDVEFTQVILNNLLSS</sequence>
<dbReference type="RefSeq" id="WP_248993993.1">
    <property type="nucleotide sequence ID" value="NZ_JAKIKP010000001.1"/>
</dbReference>
<feature type="transmembrane region" description="Helical" evidence="1">
    <location>
        <begin position="41"/>
        <end position="61"/>
    </location>
</feature>